<dbReference type="RefSeq" id="WP_209350505.1">
    <property type="nucleotide sequence ID" value="NZ_JAGIYZ010000002.1"/>
</dbReference>
<sequence>MTTLEDQRLSMRLRSMLCSIIVAALALSYPVNEARGQAHDFCVHPTLGDLRVPNSFATTFLADLRALHAAVPSLTPAETQWLERERNSGDLHRWIRATGTREYAIHASRNDINNLVTALRQAQRATERTDASRQWMMVAYFLVAPEPAEQLARLIRDGLLRRDVLPLEWRLAARPDDDVNQIARSIIFARSRITRDLVGCTLPAVLGVGPLIQ</sequence>
<accession>A0ABS4ARD9</accession>
<dbReference type="EMBL" id="JAGIYZ010000002">
    <property type="protein sequence ID" value="MBP0463137.1"/>
    <property type="molecule type" value="Genomic_DNA"/>
</dbReference>
<keyword evidence="2" id="KW-1185">Reference proteome</keyword>
<organism evidence="1 2">
    <name type="scientific">Roseomonas nitratireducens</name>
    <dbReference type="NCBI Taxonomy" id="2820810"/>
    <lineage>
        <taxon>Bacteria</taxon>
        <taxon>Pseudomonadati</taxon>
        <taxon>Pseudomonadota</taxon>
        <taxon>Alphaproteobacteria</taxon>
        <taxon>Acetobacterales</taxon>
        <taxon>Roseomonadaceae</taxon>
        <taxon>Roseomonas</taxon>
    </lineage>
</organism>
<name>A0ABS4ARD9_9PROT</name>
<protein>
    <submittedName>
        <fullName evidence="1">Uncharacterized protein</fullName>
    </submittedName>
</protein>
<evidence type="ECO:0000313" key="2">
    <source>
        <dbReference type="Proteomes" id="UP000680815"/>
    </source>
</evidence>
<reference evidence="1 2" key="1">
    <citation type="submission" date="2021-03" db="EMBL/GenBank/DDBJ databases">
        <authorList>
            <person name="So Y."/>
        </authorList>
    </citation>
    <scope>NUCLEOTIDE SEQUENCE [LARGE SCALE GENOMIC DNA]</scope>
    <source>
        <strain evidence="1 2">PWR1</strain>
    </source>
</reference>
<dbReference type="Proteomes" id="UP000680815">
    <property type="component" value="Unassembled WGS sequence"/>
</dbReference>
<evidence type="ECO:0000313" key="1">
    <source>
        <dbReference type="EMBL" id="MBP0463137.1"/>
    </source>
</evidence>
<proteinExistence type="predicted"/>
<comment type="caution">
    <text evidence="1">The sequence shown here is derived from an EMBL/GenBank/DDBJ whole genome shotgun (WGS) entry which is preliminary data.</text>
</comment>
<gene>
    <name evidence="1" type="ORF">J5Y09_04380</name>
</gene>